<dbReference type="InterPro" id="IPR011009">
    <property type="entry name" value="Kinase-like_dom_sf"/>
</dbReference>
<dbReference type="PROSITE" id="PS50011">
    <property type="entry name" value="PROTEIN_KINASE_DOM"/>
    <property type="match status" value="1"/>
</dbReference>
<evidence type="ECO:0000256" key="2">
    <source>
        <dbReference type="ARBA" id="ARBA00022840"/>
    </source>
</evidence>
<dbReference type="PANTHER" id="PTHR24056">
    <property type="entry name" value="CELL DIVISION PROTEIN KINASE"/>
    <property type="match status" value="1"/>
</dbReference>
<dbReference type="GO" id="GO:0005634">
    <property type="term" value="C:nucleus"/>
    <property type="evidence" value="ECO:0007669"/>
    <property type="project" value="TreeGrafter"/>
</dbReference>
<dbReference type="GO" id="GO:0004674">
    <property type="term" value="F:protein serine/threonine kinase activity"/>
    <property type="evidence" value="ECO:0007669"/>
    <property type="project" value="TreeGrafter"/>
</dbReference>
<dbReference type="SMART" id="SM00220">
    <property type="entry name" value="S_TKc"/>
    <property type="match status" value="1"/>
</dbReference>
<evidence type="ECO:0000256" key="4">
    <source>
        <dbReference type="ARBA" id="ARBA00039612"/>
    </source>
</evidence>
<evidence type="ECO:0000256" key="5">
    <source>
        <dbReference type="ARBA" id="ARBA00041902"/>
    </source>
</evidence>
<organism evidence="8">
    <name type="scientific">Aureoumbra lagunensis</name>
    <dbReference type="NCBI Taxonomy" id="44058"/>
    <lineage>
        <taxon>Eukaryota</taxon>
        <taxon>Sar</taxon>
        <taxon>Stramenopiles</taxon>
        <taxon>Ochrophyta</taxon>
        <taxon>Pelagophyceae</taxon>
        <taxon>Pelagomonadales</taxon>
        <taxon>Aureoumbra</taxon>
    </lineage>
</organism>
<keyword evidence="2" id="KW-0067">ATP-binding</keyword>
<feature type="domain" description="Protein kinase" evidence="7">
    <location>
        <begin position="1"/>
        <end position="147"/>
    </location>
</feature>
<dbReference type="Gene3D" id="1.10.510.10">
    <property type="entry name" value="Transferase(Phosphotransferase) domain 1"/>
    <property type="match status" value="1"/>
</dbReference>
<gene>
    <name evidence="8" type="ORF">ALAG00032_LOCUS15738</name>
</gene>
<dbReference type="SUPFAM" id="SSF56112">
    <property type="entry name" value="Protein kinase-like (PK-like)"/>
    <property type="match status" value="1"/>
</dbReference>
<protein>
    <recommendedName>
        <fullName evidence="4">Cyclin-dependent kinase 2 homolog</fullName>
    </recommendedName>
    <alternativeName>
        <fullName evidence="5">Cell division control protein 2 homolog</fullName>
    </alternativeName>
    <alternativeName>
        <fullName evidence="6">cdc2-related kinase 2</fullName>
    </alternativeName>
</protein>
<dbReference type="Pfam" id="PF00069">
    <property type="entry name" value="Pkinase"/>
    <property type="match status" value="1"/>
</dbReference>
<dbReference type="EMBL" id="HBIJ01023775">
    <property type="protein sequence ID" value="CAE0374934.1"/>
    <property type="molecule type" value="Transcribed_RNA"/>
</dbReference>
<evidence type="ECO:0000256" key="3">
    <source>
        <dbReference type="ARBA" id="ARBA00038543"/>
    </source>
</evidence>
<sequence length="180" mass="20634">MQYENHSDFEQNRHDMTHQVSTRWYRAPELLFGARRYSQAIDLWGVGVVLAELIANLPLFPGASDLDQLIRIFRLRGSPTTERWPSAVNLPDFDKIHFPDTPPTPLNIEKGLTKAPTHTVQLLDALLQLEPTKRPTALTAFSFHFFQLAPPASDPFIIKILIDRRRTQQQKMKKSSSTDD</sequence>
<dbReference type="AlphaFoldDB" id="A0A7S3K564"/>
<dbReference type="GO" id="GO:0005524">
    <property type="term" value="F:ATP binding"/>
    <property type="evidence" value="ECO:0007669"/>
    <property type="project" value="UniProtKB-KW"/>
</dbReference>
<proteinExistence type="predicted"/>
<dbReference type="InterPro" id="IPR000719">
    <property type="entry name" value="Prot_kinase_dom"/>
</dbReference>
<keyword evidence="1" id="KW-0547">Nucleotide-binding</keyword>
<reference evidence="8" key="1">
    <citation type="submission" date="2021-01" db="EMBL/GenBank/DDBJ databases">
        <authorList>
            <person name="Corre E."/>
            <person name="Pelletier E."/>
            <person name="Niang G."/>
            <person name="Scheremetjew M."/>
            <person name="Finn R."/>
            <person name="Kale V."/>
            <person name="Holt S."/>
            <person name="Cochrane G."/>
            <person name="Meng A."/>
            <person name="Brown T."/>
            <person name="Cohen L."/>
        </authorList>
    </citation>
    <scope>NUCLEOTIDE SEQUENCE</scope>
    <source>
        <strain evidence="8">CCMP1510</strain>
    </source>
</reference>
<dbReference type="InterPro" id="IPR050108">
    <property type="entry name" value="CDK"/>
</dbReference>
<name>A0A7S3K564_9STRA</name>
<comment type="subunit">
    <text evidence="3">May form a complex composed of at least the catalytic subunit CRK2 and a cyclin.</text>
</comment>
<evidence type="ECO:0000256" key="1">
    <source>
        <dbReference type="ARBA" id="ARBA00022741"/>
    </source>
</evidence>
<evidence type="ECO:0000259" key="7">
    <source>
        <dbReference type="PROSITE" id="PS50011"/>
    </source>
</evidence>
<evidence type="ECO:0000256" key="6">
    <source>
        <dbReference type="ARBA" id="ARBA00042858"/>
    </source>
</evidence>
<evidence type="ECO:0000313" key="8">
    <source>
        <dbReference type="EMBL" id="CAE0374934.1"/>
    </source>
</evidence>
<accession>A0A7S3K564</accession>